<feature type="region of interest" description="Disordered" evidence="1">
    <location>
        <begin position="1"/>
        <end position="66"/>
    </location>
</feature>
<evidence type="ECO:0000313" key="2">
    <source>
        <dbReference type="EMBL" id="RPB25377.1"/>
    </source>
</evidence>
<gene>
    <name evidence="2" type="ORF">L211DRAFT_119579</name>
</gene>
<feature type="compositionally biased region" description="Low complexity" evidence="1">
    <location>
        <begin position="360"/>
        <end position="378"/>
    </location>
</feature>
<evidence type="ECO:0008006" key="4">
    <source>
        <dbReference type="Google" id="ProtNLM"/>
    </source>
</evidence>
<evidence type="ECO:0000313" key="3">
    <source>
        <dbReference type="Proteomes" id="UP000267821"/>
    </source>
</evidence>
<feature type="compositionally biased region" description="Basic and acidic residues" evidence="1">
    <location>
        <begin position="877"/>
        <end position="897"/>
    </location>
</feature>
<evidence type="ECO:0000256" key="1">
    <source>
        <dbReference type="SAM" id="MobiDB-lite"/>
    </source>
</evidence>
<feature type="compositionally biased region" description="Low complexity" evidence="1">
    <location>
        <begin position="35"/>
        <end position="61"/>
    </location>
</feature>
<feature type="compositionally biased region" description="Polar residues" evidence="1">
    <location>
        <begin position="301"/>
        <end position="312"/>
    </location>
</feature>
<dbReference type="STRING" id="1051890.A0A3N4LR19"/>
<feature type="compositionally biased region" description="Basic residues" evidence="1">
    <location>
        <begin position="168"/>
        <end position="180"/>
    </location>
</feature>
<feature type="compositionally biased region" description="Polar residues" evidence="1">
    <location>
        <begin position="915"/>
        <end position="937"/>
    </location>
</feature>
<proteinExistence type="predicted"/>
<feature type="compositionally biased region" description="Polar residues" evidence="1">
    <location>
        <begin position="899"/>
        <end position="908"/>
    </location>
</feature>
<sequence>MSHSPPPQPWPAHRSTPLSSRVPSHSHPRPPPPLTYFTTPFSTTSSTYSTSPTHSPTRSLPGSTTSSISRYSLRIRTLVSSDPLLSRLTPQTIYKLAQDESLGFTPGERDVCIRAAEAGARIGGWVREVEGWTRAWEVKVRSVRERMQKQKPRENNDKYVKGGEGFLPRRRHLRKNRKPTHSGDAATREDQADSMSLSKWSFVEENIRPIHNQRGLFDGGEDRGSADNSPTTSLPASRTASWGAATSSAGASWVTPGPKKRPSVSAVNFPSPGSPLSLRPSTAKTSSSGGNGLGSTGAGSQDNWTDLGSPSSLKKRSFPIQPSRLSTISATEDDDSKDDNTRAESPSNESVIRGIPGSETCSDPAASDDSASTTSSGSTTYWGCLPASTVLRYEERIEEIRCQIDDLDIEGLKSAVLTYRPLTYPLSDPSAIIAATTLQLLPPLARLTNLVSTWAVRIAVLKIVPLFLKWLTEGQETLEEGVARIESASSAGFDDLDGDGAGEKEFSEDEYNLLMDSLDSKIVTAGRIMDMMLDTLDGREDTLPDEWISRMESLEEGYSNWVVDGERLVLETRLRAWDTEDRKVAMEEERRMKVMMARKDSLMWEREKVREEAKVEEERAMEVVRVAEERVDGLREVLDGAERAAEEVVGNEEGSYPELPEGEEESLLERVERLSRQNTFRPGESDEDVRTEEDSASHYTDEEEEEEEEDFDEDDEEEEGFESVVVSRGRLTSSQNHPPPLPPPPANPKDILTSVNPKSGIDSGLLIITPISTTAPLPSPSVEEKNKLLAAEEAEEAQRLRLFKESQEAHSAAEVARLAKEKEKAEVGAAAEEARVAEEARLAEAETLRILEDEFRLAEEKRLAAIPGEKTRERVAALEEAERRRREEEAEAIRLRGPETTTTNSSNLGKLLTRMSGNSRITSTSPPLSPVSRTSSFRIGGPRPMSPIERMGSPVVGSPSVSRSGSFRIGVGLVKSWD</sequence>
<feature type="compositionally biased region" description="Low complexity" evidence="1">
    <location>
        <begin position="270"/>
        <end position="281"/>
    </location>
</feature>
<dbReference type="EMBL" id="ML121538">
    <property type="protein sequence ID" value="RPB25377.1"/>
    <property type="molecule type" value="Genomic_DNA"/>
</dbReference>
<accession>A0A3N4LR19</accession>
<keyword evidence="3" id="KW-1185">Reference proteome</keyword>
<feature type="region of interest" description="Disordered" evidence="1">
    <location>
        <begin position="877"/>
        <end position="963"/>
    </location>
</feature>
<protein>
    <recommendedName>
        <fullName evidence="4">GAR domain-containing protein</fullName>
    </recommendedName>
</protein>
<reference evidence="2 3" key="1">
    <citation type="journal article" date="2018" name="Nat. Ecol. Evol.">
        <title>Pezizomycetes genomes reveal the molecular basis of ectomycorrhizal truffle lifestyle.</title>
        <authorList>
            <person name="Murat C."/>
            <person name="Payen T."/>
            <person name="Noel B."/>
            <person name="Kuo A."/>
            <person name="Morin E."/>
            <person name="Chen J."/>
            <person name="Kohler A."/>
            <person name="Krizsan K."/>
            <person name="Balestrini R."/>
            <person name="Da Silva C."/>
            <person name="Montanini B."/>
            <person name="Hainaut M."/>
            <person name="Levati E."/>
            <person name="Barry K.W."/>
            <person name="Belfiori B."/>
            <person name="Cichocki N."/>
            <person name="Clum A."/>
            <person name="Dockter R.B."/>
            <person name="Fauchery L."/>
            <person name="Guy J."/>
            <person name="Iotti M."/>
            <person name="Le Tacon F."/>
            <person name="Lindquist E.A."/>
            <person name="Lipzen A."/>
            <person name="Malagnac F."/>
            <person name="Mello A."/>
            <person name="Molinier V."/>
            <person name="Miyauchi S."/>
            <person name="Poulain J."/>
            <person name="Riccioni C."/>
            <person name="Rubini A."/>
            <person name="Sitrit Y."/>
            <person name="Splivallo R."/>
            <person name="Traeger S."/>
            <person name="Wang M."/>
            <person name="Zifcakova L."/>
            <person name="Wipf D."/>
            <person name="Zambonelli A."/>
            <person name="Paolocci F."/>
            <person name="Nowrousian M."/>
            <person name="Ottonello S."/>
            <person name="Baldrian P."/>
            <person name="Spatafora J.W."/>
            <person name="Henrissat B."/>
            <person name="Nagy L.G."/>
            <person name="Aury J.M."/>
            <person name="Wincker P."/>
            <person name="Grigoriev I.V."/>
            <person name="Bonfante P."/>
            <person name="Martin F.M."/>
        </authorList>
    </citation>
    <scope>NUCLEOTIDE SEQUENCE [LARGE SCALE GENOMIC DNA]</scope>
    <source>
        <strain evidence="2 3">ATCC MYA-4762</strain>
    </source>
</reference>
<feature type="compositionally biased region" description="Pro residues" evidence="1">
    <location>
        <begin position="737"/>
        <end position="747"/>
    </location>
</feature>
<dbReference type="InParanoid" id="A0A3N4LR19"/>
<feature type="compositionally biased region" description="Pro residues" evidence="1">
    <location>
        <begin position="1"/>
        <end position="10"/>
    </location>
</feature>
<feature type="compositionally biased region" description="Basic and acidic residues" evidence="1">
    <location>
        <begin position="145"/>
        <end position="161"/>
    </location>
</feature>
<dbReference type="Proteomes" id="UP000267821">
    <property type="component" value="Unassembled WGS sequence"/>
</dbReference>
<feature type="compositionally biased region" description="Low complexity" evidence="1">
    <location>
        <begin position="236"/>
        <end position="253"/>
    </location>
</feature>
<feature type="compositionally biased region" description="Polar residues" evidence="1">
    <location>
        <begin position="226"/>
        <end position="235"/>
    </location>
</feature>
<dbReference type="AlphaFoldDB" id="A0A3N4LR19"/>
<feature type="compositionally biased region" description="Low complexity" evidence="1">
    <location>
        <begin position="952"/>
        <end position="963"/>
    </location>
</feature>
<dbReference type="OrthoDB" id="5409589at2759"/>
<feature type="region of interest" description="Disordered" evidence="1">
    <location>
        <begin position="213"/>
        <end position="378"/>
    </location>
</feature>
<feature type="region of interest" description="Disordered" evidence="1">
    <location>
        <begin position="145"/>
        <end position="196"/>
    </location>
</feature>
<organism evidence="2 3">
    <name type="scientific">Terfezia boudieri ATCC MYA-4762</name>
    <dbReference type="NCBI Taxonomy" id="1051890"/>
    <lineage>
        <taxon>Eukaryota</taxon>
        <taxon>Fungi</taxon>
        <taxon>Dikarya</taxon>
        <taxon>Ascomycota</taxon>
        <taxon>Pezizomycotina</taxon>
        <taxon>Pezizomycetes</taxon>
        <taxon>Pezizales</taxon>
        <taxon>Pezizaceae</taxon>
        <taxon>Terfezia</taxon>
    </lineage>
</organism>
<feature type="region of interest" description="Disordered" evidence="1">
    <location>
        <begin position="642"/>
        <end position="759"/>
    </location>
</feature>
<name>A0A3N4LR19_9PEZI</name>
<feature type="compositionally biased region" description="Acidic residues" evidence="1">
    <location>
        <begin position="701"/>
        <end position="721"/>
    </location>
</feature>